<keyword evidence="2" id="KW-1185">Reference proteome</keyword>
<protein>
    <submittedName>
        <fullName evidence="1">Uncharacterized protein</fullName>
    </submittedName>
</protein>
<sequence>MTGVGVGDVVADLEGIKAGLPYGAGGELRDSMEPVIAEVADALRTSEAESTVLGALVRVKQDGSEVIDAGLVQICQVIDTAATTW</sequence>
<evidence type="ECO:0000313" key="1">
    <source>
        <dbReference type="EMBL" id="SDX99270.1"/>
    </source>
</evidence>
<dbReference type="EMBL" id="FNOK01000018">
    <property type="protein sequence ID" value="SDX99270.1"/>
    <property type="molecule type" value="Genomic_DNA"/>
</dbReference>
<dbReference type="STRING" id="418495.SAMN05216215_101878"/>
<proteinExistence type="predicted"/>
<dbReference type="RefSeq" id="WP_093267529.1">
    <property type="nucleotide sequence ID" value="NZ_FNOK01000018.1"/>
</dbReference>
<accession>A0A1H3G8A2</accession>
<dbReference type="AlphaFoldDB" id="A0A1H3G8A2"/>
<name>A0A1H3G8A2_9PSEU</name>
<reference evidence="2" key="1">
    <citation type="submission" date="2016-10" db="EMBL/GenBank/DDBJ databases">
        <authorList>
            <person name="Varghese N."/>
            <person name="Submissions S."/>
        </authorList>
    </citation>
    <scope>NUCLEOTIDE SEQUENCE [LARGE SCALE GENOMIC DNA]</scope>
    <source>
        <strain evidence="2">CGMCC 4.3530</strain>
    </source>
</reference>
<evidence type="ECO:0000313" key="2">
    <source>
        <dbReference type="Proteomes" id="UP000199529"/>
    </source>
</evidence>
<organism evidence="1 2">
    <name type="scientific">Saccharopolyspora shandongensis</name>
    <dbReference type="NCBI Taxonomy" id="418495"/>
    <lineage>
        <taxon>Bacteria</taxon>
        <taxon>Bacillati</taxon>
        <taxon>Actinomycetota</taxon>
        <taxon>Actinomycetes</taxon>
        <taxon>Pseudonocardiales</taxon>
        <taxon>Pseudonocardiaceae</taxon>
        <taxon>Saccharopolyspora</taxon>
    </lineage>
</organism>
<dbReference type="Proteomes" id="UP000199529">
    <property type="component" value="Unassembled WGS sequence"/>
</dbReference>
<gene>
    <name evidence="1" type="ORF">SAMN05216215_101878</name>
</gene>